<dbReference type="InterPro" id="IPR037923">
    <property type="entry name" value="HTH-like"/>
</dbReference>
<keyword evidence="1" id="KW-0238">DNA-binding</keyword>
<dbReference type="GO" id="GO:0043565">
    <property type="term" value="F:sequence-specific DNA binding"/>
    <property type="evidence" value="ECO:0007669"/>
    <property type="project" value="InterPro"/>
</dbReference>
<dbReference type="InterPro" id="IPR003313">
    <property type="entry name" value="AraC-bd"/>
</dbReference>
<dbReference type="InterPro" id="IPR014710">
    <property type="entry name" value="RmlC-like_jellyroll"/>
</dbReference>
<evidence type="ECO:0000313" key="3">
    <source>
        <dbReference type="EMBL" id="RVT96454.1"/>
    </source>
</evidence>
<keyword evidence="4" id="KW-1185">Reference proteome</keyword>
<evidence type="ECO:0000256" key="1">
    <source>
        <dbReference type="ARBA" id="ARBA00023125"/>
    </source>
</evidence>
<dbReference type="EMBL" id="SACK01000018">
    <property type="protein sequence ID" value="RVT96454.1"/>
    <property type="molecule type" value="Genomic_DNA"/>
</dbReference>
<dbReference type="PANTHER" id="PTHR43280">
    <property type="entry name" value="ARAC-FAMILY TRANSCRIPTIONAL REGULATOR"/>
    <property type="match status" value="1"/>
</dbReference>
<dbReference type="Gene3D" id="1.10.10.60">
    <property type="entry name" value="Homeodomain-like"/>
    <property type="match status" value="1"/>
</dbReference>
<dbReference type="SUPFAM" id="SSF51215">
    <property type="entry name" value="Regulatory protein AraC"/>
    <property type="match status" value="1"/>
</dbReference>
<evidence type="ECO:0000259" key="2">
    <source>
        <dbReference type="PROSITE" id="PS01124"/>
    </source>
</evidence>
<accession>A0A3S2UJ40</accession>
<comment type="caution">
    <text evidence="3">The sequence shown here is derived from an EMBL/GenBank/DDBJ whole genome shotgun (WGS) entry which is preliminary data.</text>
</comment>
<gene>
    <name evidence="3" type="ORF">EOD41_20445</name>
</gene>
<dbReference type="GO" id="GO:0003700">
    <property type="term" value="F:DNA-binding transcription factor activity"/>
    <property type="evidence" value="ECO:0007669"/>
    <property type="project" value="InterPro"/>
</dbReference>
<protein>
    <submittedName>
        <fullName evidence="3">Helix-turn-helix domain-containing protein</fullName>
    </submittedName>
</protein>
<dbReference type="PROSITE" id="PS01124">
    <property type="entry name" value="HTH_ARAC_FAMILY_2"/>
    <property type="match status" value="1"/>
</dbReference>
<dbReference type="Gene3D" id="2.60.120.10">
    <property type="entry name" value="Jelly Rolls"/>
    <property type="match status" value="1"/>
</dbReference>
<dbReference type="InterPro" id="IPR018060">
    <property type="entry name" value="HTH_AraC"/>
</dbReference>
<dbReference type="SMART" id="SM00342">
    <property type="entry name" value="HTH_ARAC"/>
    <property type="match status" value="1"/>
</dbReference>
<dbReference type="Pfam" id="PF12833">
    <property type="entry name" value="HTH_18"/>
    <property type="match status" value="1"/>
</dbReference>
<dbReference type="RefSeq" id="WP_127708685.1">
    <property type="nucleotide sequence ID" value="NZ_SACK01000018.1"/>
</dbReference>
<reference evidence="3 4" key="1">
    <citation type="submission" date="2019-01" db="EMBL/GenBank/DDBJ databases">
        <authorList>
            <person name="Chen W.-M."/>
        </authorList>
    </citation>
    <scope>NUCLEOTIDE SEQUENCE [LARGE SCALE GENOMIC DNA]</scope>
    <source>
        <strain evidence="3 4">YBJ-36</strain>
    </source>
</reference>
<sequence>MPTFRQFDPLVVNEYVTDTYLFEPHRHTYFEIIYIAHGKGVHLLNNNFIIYEDGDLFLMSPDDQHHFEVDEPTRFVVVKFTDDYFNFSNPSPNGLPIIPQVIMQAHALKEQKLGFDIKAAKSLKTAMQAITDYKDSTDLSTSGFVYFQILSVFGLIQQSLRIISGLHVASGFDKHQLLNYIHQNIYDPQKCRIDVIASYFNISPTYFGAYFKRNFGVSYRTYFHQYRWSLIEKRLKIGKLNNKQIAVEFGFSDESHFSNYCQKIKKQRALDQ</sequence>
<dbReference type="OrthoDB" id="636258at2"/>
<evidence type="ECO:0000313" key="4">
    <source>
        <dbReference type="Proteomes" id="UP000282759"/>
    </source>
</evidence>
<dbReference type="Proteomes" id="UP000282759">
    <property type="component" value="Unassembled WGS sequence"/>
</dbReference>
<dbReference type="PANTHER" id="PTHR43280:SF34">
    <property type="entry name" value="ARAC-FAMILY TRANSCRIPTIONAL REGULATOR"/>
    <property type="match status" value="1"/>
</dbReference>
<organism evidence="3 4">
    <name type="scientific">Mucilaginibacter limnophilus</name>
    <dbReference type="NCBI Taxonomy" id="1932778"/>
    <lineage>
        <taxon>Bacteria</taxon>
        <taxon>Pseudomonadati</taxon>
        <taxon>Bacteroidota</taxon>
        <taxon>Sphingobacteriia</taxon>
        <taxon>Sphingobacteriales</taxon>
        <taxon>Sphingobacteriaceae</taxon>
        <taxon>Mucilaginibacter</taxon>
    </lineage>
</organism>
<proteinExistence type="predicted"/>
<dbReference type="Pfam" id="PF02311">
    <property type="entry name" value="AraC_binding"/>
    <property type="match status" value="1"/>
</dbReference>
<feature type="domain" description="HTH araC/xylS-type" evidence="2">
    <location>
        <begin position="175"/>
        <end position="259"/>
    </location>
</feature>
<dbReference type="AlphaFoldDB" id="A0A3S2UJ40"/>
<name>A0A3S2UJ40_9SPHI</name>